<dbReference type="GO" id="GO:0030151">
    <property type="term" value="F:molybdenum ion binding"/>
    <property type="evidence" value="ECO:0007669"/>
    <property type="project" value="InterPro"/>
</dbReference>
<sequence length="278" mass="31116">MEVSALAIHPVKSTAIRHLERAEVRPWGLAGDRRWMVVDDGGTLVTAREVHELFSITADTPETEPEAGTALRLSADGHEPIDVVEPDTAPIPVRLHRHDLVARPAEETASAWVRKVLGRDDLTLVWCDDPERRSLNPAYGRPGDHTAFADGYPVTLTSLDSLARLNEWMVEDALQRGEEPEPPLPIERFRANVVVRGAEPFAEDDWHRLRIGAVAFRKAKLIDRCVMTTISLVDLTTAKEPIRTLARHRQWDHNTWFGIQLIPETTGPIEVGDPVVLE</sequence>
<evidence type="ECO:0000259" key="1">
    <source>
        <dbReference type="PROSITE" id="PS51340"/>
    </source>
</evidence>
<dbReference type="Proteomes" id="UP000279994">
    <property type="component" value="Unassembled WGS sequence"/>
</dbReference>
<comment type="caution">
    <text evidence="2">The sequence shown here is derived from an EMBL/GenBank/DDBJ whole genome shotgun (WGS) entry which is preliminary data.</text>
</comment>
<dbReference type="SUPFAM" id="SSF50800">
    <property type="entry name" value="PK beta-barrel domain-like"/>
    <property type="match status" value="1"/>
</dbReference>
<dbReference type="Pfam" id="PF03473">
    <property type="entry name" value="MOSC"/>
    <property type="match status" value="1"/>
</dbReference>
<protein>
    <submittedName>
        <fullName evidence="2">MOSC domain-containing protein</fullName>
    </submittedName>
</protein>
<name>A0A3N0GK31_9ACTN</name>
<dbReference type="PANTHER" id="PTHR14237">
    <property type="entry name" value="MOLYBDOPTERIN COFACTOR SULFURASE MOSC"/>
    <property type="match status" value="1"/>
</dbReference>
<gene>
    <name evidence="2" type="ORF">EFL26_19550</name>
</gene>
<proteinExistence type="predicted"/>
<dbReference type="InterPro" id="IPR005302">
    <property type="entry name" value="MoCF_Sase_C"/>
</dbReference>
<dbReference type="GO" id="GO:0030170">
    <property type="term" value="F:pyridoxal phosphate binding"/>
    <property type="evidence" value="ECO:0007669"/>
    <property type="project" value="InterPro"/>
</dbReference>
<organism evidence="2 3">
    <name type="scientific">Nocardioides pocheonensis</name>
    <dbReference type="NCBI Taxonomy" id="661485"/>
    <lineage>
        <taxon>Bacteria</taxon>
        <taxon>Bacillati</taxon>
        <taxon>Actinomycetota</taxon>
        <taxon>Actinomycetes</taxon>
        <taxon>Propionibacteriales</taxon>
        <taxon>Nocardioidaceae</taxon>
        <taxon>Nocardioides</taxon>
    </lineage>
</organism>
<accession>A0A3N0GK31</accession>
<dbReference type="PROSITE" id="PS51340">
    <property type="entry name" value="MOSC"/>
    <property type="match status" value="1"/>
</dbReference>
<evidence type="ECO:0000313" key="2">
    <source>
        <dbReference type="EMBL" id="RNM12844.1"/>
    </source>
</evidence>
<evidence type="ECO:0000313" key="3">
    <source>
        <dbReference type="Proteomes" id="UP000279994"/>
    </source>
</evidence>
<keyword evidence="3" id="KW-1185">Reference proteome</keyword>
<dbReference type="PANTHER" id="PTHR14237:SF19">
    <property type="entry name" value="MITOCHONDRIAL AMIDOXIME REDUCING COMPONENT 1"/>
    <property type="match status" value="1"/>
</dbReference>
<dbReference type="SUPFAM" id="SSF141673">
    <property type="entry name" value="MOSC N-terminal domain-like"/>
    <property type="match status" value="1"/>
</dbReference>
<dbReference type="InterPro" id="IPR005303">
    <property type="entry name" value="MOCOS_middle"/>
</dbReference>
<dbReference type="AlphaFoldDB" id="A0A3N0GK31"/>
<dbReference type="OrthoDB" id="9793178at2"/>
<feature type="domain" description="MOSC" evidence="1">
    <location>
        <begin position="128"/>
        <end position="278"/>
    </location>
</feature>
<reference evidence="2 3" key="1">
    <citation type="submission" date="2018-11" db="EMBL/GenBank/DDBJ databases">
        <authorList>
            <person name="Li F."/>
        </authorList>
    </citation>
    <scope>NUCLEOTIDE SEQUENCE [LARGE SCALE GENOMIC DNA]</scope>
    <source>
        <strain evidence="2 3">Gsoil 818</strain>
    </source>
</reference>
<dbReference type="GO" id="GO:0003824">
    <property type="term" value="F:catalytic activity"/>
    <property type="evidence" value="ECO:0007669"/>
    <property type="project" value="InterPro"/>
</dbReference>
<dbReference type="InterPro" id="IPR011037">
    <property type="entry name" value="Pyrv_Knase-like_insert_dom_sf"/>
</dbReference>
<dbReference type="Pfam" id="PF03476">
    <property type="entry name" value="MOSC_N"/>
    <property type="match status" value="1"/>
</dbReference>
<dbReference type="EMBL" id="RJSF01000044">
    <property type="protein sequence ID" value="RNM12844.1"/>
    <property type="molecule type" value="Genomic_DNA"/>
</dbReference>